<dbReference type="OrthoDB" id="2014563at2759"/>
<evidence type="ECO:0000256" key="2">
    <source>
        <dbReference type="SAM" id="Phobius"/>
    </source>
</evidence>
<feature type="compositionally biased region" description="Polar residues" evidence="1">
    <location>
        <begin position="66"/>
        <end position="75"/>
    </location>
</feature>
<sequence length="314" mass="35727">MSCVNIPPSTTAPRCHRPSSVRRSTRGAAVRANLFPRSRDTQQQQQQHKAPSSLSLRLTTNDRNKKLNSLRTFRVQSEGDDGENNVVEEEGKGQEETEEGEIDFSAPMVKFPRRNEKDPYKRLGLTADSSFEEVQEARNFLVKEYMRDVDGCEQIDLAMDAILKEKLNTRKKSKGLKRKNLRQKKEEEDYTPPFVERIKNQFEKPDKTTLMRRAVLYFGISIWSIVTPASQGPAFQLACAFAACVFFLNDKRGGQKNKALGKSFLHTFAAMLVGWLIGSIIPVYIPLFPESFSPELILSLFSFLTLFVTCTFLK</sequence>
<dbReference type="Pfam" id="PF11833">
    <property type="entry name" value="CPP1-like"/>
    <property type="match status" value="1"/>
</dbReference>
<feature type="compositionally biased region" description="Polar residues" evidence="1">
    <location>
        <begin position="48"/>
        <end position="59"/>
    </location>
</feature>
<dbReference type="eggNOG" id="ENOG502QRPN">
    <property type="taxonomic scope" value="Eukaryota"/>
</dbReference>
<feature type="transmembrane region" description="Helical" evidence="2">
    <location>
        <begin position="260"/>
        <end position="284"/>
    </location>
</feature>
<keyword evidence="2" id="KW-1133">Transmembrane helix</keyword>
<organism evidence="3 4">
    <name type="scientific">Bathycoccus prasinos</name>
    <dbReference type="NCBI Taxonomy" id="41875"/>
    <lineage>
        <taxon>Eukaryota</taxon>
        <taxon>Viridiplantae</taxon>
        <taxon>Chlorophyta</taxon>
        <taxon>Mamiellophyceae</taxon>
        <taxon>Mamiellales</taxon>
        <taxon>Bathycoccaceae</taxon>
        <taxon>Bathycoccus</taxon>
    </lineage>
</organism>
<keyword evidence="2" id="KW-0472">Membrane</keyword>
<evidence type="ECO:0000313" key="4">
    <source>
        <dbReference type="Proteomes" id="UP000198341"/>
    </source>
</evidence>
<dbReference type="Proteomes" id="UP000198341">
    <property type="component" value="Chromosome 18"/>
</dbReference>
<dbReference type="EMBL" id="FO082261">
    <property type="protein sequence ID" value="CCO20701.1"/>
    <property type="molecule type" value="Genomic_DNA"/>
</dbReference>
<accession>K8ERN4</accession>
<dbReference type="AlphaFoldDB" id="K8ERN4"/>
<dbReference type="PANTHER" id="PTHR33372">
    <property type="match status" value="1"/>
</dbReference>
<dbReference type="PANTHER" id="PTHR33372:SF2">
    <property type="entry name" value="PROTEIN CHAPERONE-LIKE PROTEIN OF POR1, CHLOROPLASTIC"/>
    <property type="match status" value="1"/>
</dbReference>
<proteinExistence type="predicted"/>
<feature type="compositionally biased region" description="Basic residues" evidence="1">
    <location>
        <begin position="14"/>
        <end position="25"/>
    </location>
</feature>
<feature type="compositionally biased region" description="Acidic residues" evidence="1">
    <location>
        <begin position="78"/>
        <end position="88"/>
    </location>
</feature>
<dbReference type="KEGG" id="bpg:Bathy18g00060"/>
<feature type="transmembrane region" description="Helical" evidence="2">
    <location>
        <begin position="232"/>
        <end position="248"/>
    </location>
</feature>
<gene>
    <name evidence="3" type="ordered locus">Bathy18g00060</name>
</gene>
<dbReference type="RefSeq" id="XP_007508210.1">
    <property type="nucleotide sequence ID" value="XM_007508148.1"/>
</dbReference>
<name>K8ERN4_9CHLO</name>
<dbReference type="GO" id="GO:0031969">
    <property type="term" value="C:chloroplast membrane"/>
    <property type="evidence" value="ECO:0007669"/>
    <property type="project" value="TreeGrafter"/>
</dbReference>
<feature type="transmembrane region" description="Helical" evidence="2">
    <location>
        <begin position="296"/>
        <end position="313"/>
    </location>
</feature>
<feature type="region of interest" description="Disordered" evidence="1">
    <location>
        <begin position="1"/>
        <end position="113"/>
    </location>
</feature>
<reference evidence="3 4" key="1">
    <citation type="submission" date="2011-10" db="EMBL/GenBank/DDBJ databases">
        <authorList>
            <person name="Genoscope - CEA"/>
        </authorList>
    </citation>
    <scope>NUCLEOTIDE SEQUENCE [LARGE SCALE GENOMIC DNA]</scope>
    <source>
        <strain evidence="3 4">RCC 1105</strain>
    </source>
</reference>
<keyword evidence="2" id="KW-0812">Transmembrane</keyword>
<dbReference type="GeneID" id="19010880"/>
<keyword evidence="4" id="KW-1185">Reference proteome</keyword>
<evidence type="ECO:0000313" key="3">
    <source>
        <dbReference type="EMBL" id="CCO20701.1"/>
    </source>
</evidence>
<dbReference type="STRING" id="41875.K8ERN4"/>
<dbReference type="InterPro" id="IPR021788">
    <property type="entry name" value="CPP1-like"/>
</dbReference>
<evidence type="ECO:0000256" key="1">
    <source>
        <dbReference type="SAM" id="MobiDB-lite"/>
    </source>
</evidence>
<protein>
    <submittedName>
        <fullName evidence="3">Uncharacterized protein</fullName>
    </submittedName>
</protein>